<dbReference type="RefSeq" id="WP_307157684.1">
    <property type="nucleotide sequence ID" value="NZ_JAUSWH010000004.1"/>
</dbReference>
<protein>
    <submittedName>
        <fullName evidence="1">DUF1365 family protein</fullName>
    </submittedName>
</protein>
<evidence type="ECO:0000313" key="1">
    <source>
        <dbReference type="EMBL" id="MDQ0455505.1"/>
    </source>
</evidence>
<dbReference type="PANTHER" id="PTHR33973">
    <property type="entry name" value="OS07G0153300 PROTEIN"/>
    <property type="match status" value="1"/>
</dbReference>
<proteinExistence type="predicted"/>
<organism evidence="1 2">
    <name type="scientific">Rhizobium paknamense</name>
    <dbReference type="NCBI Taxonomy" id="1206817"/>
    <lineage>
        <taxon>Bacteria</taxon>
        <taxon>Pseudomonadati</taxon>
        <taxon>Pseudomonadota</taxon>
        <taxon>Alphaproteobacteria</taxon>
        <taxon>Hyphomicrobiales</taxon>
        <taxon>Rhizobiaceae</taxon>
        <taxon>Rhizobium/Agrobacterium group</taxon>
        <taxon>Rhizobium</taxon>
    </lineage>
</organism>
<keyword evidence="2" id="KW-1185">Reference proteome</keyword>
<accession>A0ABU0IBA3</accession>
<dbReference type="PANTHER" id="PTHR33973:SF4">
    <property type="entry name" value="OS07G0153300 PROTEIN"/>
    <property type="match status" value="1"/>
</dbReference>
<name>A0ABU0IBA3_9HYPH</name>
<dbReference type="EMBL" id="JAUSWH010000004">
    <property type="protein sequence ID" value="MDQ0455505.1"/>
    <property type="molecule type" value="Genomic_DNA"/>
</dbReference>
<sequence>MSGASALYRGEVVHQRFKPKRHALRYRVFSLLIDLDELPLLDRGLKLFGHNRRAVFSVHDSDHGHGKKGGLRAWVAERLAEAGLERGGAQVTMLCYPRIFGYVFNPLTVYFCRDGDGVLTAILYEVCNTFHERHTYIIPVAPDADGAIRHACAKEMYVSPFVPMDCLYRFRIQPPADGVMIAIHESDPEGPLLFASFQGRREGLTDGSLLRALFSYPLMTLKVMGAIHWEALRLWLKGVPIHRHRKAASAVASSVIAPEPGTRRADAL</sequence>
<dbReference type="InterPro" id="IPR010775">
    <property type="entry name" value="DUF1365"/>
</dbReference>
<reference evidence="1 2" key="1">
    <citation type="submission" date="2023-07" db="EMBL/GenBank/DDBJ databases">
        <title>Genomic Encyclopedia of Type Strains, Phase IV (KMG-IV): sequencing the most valuable type-strain genomes for metagenomic binning, comparative biology and taxonomic classification.</title>
        <authorList>
            <person name="Goeker M."/>
        </authorList>
    </citation>
    <scope>NUCLEOTIDE SEQUENCE [LARGE SCALE GENOMIC DNA]</scope>
    <source>
        <strain evidence="1 2">DSM 100301</strain>
    </source>
</reference>
<gene>
    <name evidence="1" type="ORF">QO005_001839</name>
</gene>
<dbReference type="Proteomes" id="UP001235269">
    <property type="component" value="Unassembled WGS sequence"/>
</dbReference>
<evidence type="ECO:0000313" key="2">
    <source>
        <dbReference type="Proteomes" id="UP001235269"/>
    </source>
</evidence>
<dbReference type="Pfam" id="PF07103">
    <property type="entry name" value="DUF1365"/>
    <property type="match status" value="1"/>
</dbReference>
<comment type="caution">
    <text evidence="1">The sequence shown here is derived from an EMBL/GenBank/DDBJ whole genome shotgun (WGS) entry which is preliminary data.</text>
</comment>